<proteinExistence type="predicted"/>
<organism evidence="1 2">
    <name type="scientific">Megaselia scalaris</name>
    <name type="common">Humpbacked fly</name>
    <name type="synonym">Phora scalaris</name>
    <dbReference type="NCBI Taxonomy" id="36166"/>
    <lineage>
        <taxon>Eukaryota</taxon>
        <taxon>Metazoa</taxon>
        <taxon>Ecdysozoa</taxon>
        <taxon>Arthropoda</taxon>
        <taxon>Hexapoda</taxon>
        <taxon>Insecta</taxon>
        <taxon>Pterygota</taxon>
        <taxon>Neoptera</taxon>
        <taxon>Endopterygota</taxon>
        <taxon>Diptera</taxon>
        <taxon>Brachycera</taxon>
        <taxon>Muscomorpha</taxon>
        <taxon>Platypezoidea</taxon>
        <taxon>Phoridae</taxon>
        <taxon>Megaseliini</taxon>
        <taxon>Megaselia</taxon>
    </lineage>
</organism>
<dbReference type="Proteomes" id="UP000015102">
    <property type="component" value="Unassembled WGS sequence"/>
</dbReference>
<dbReference type="HOGENOM" id="CLU_2906692_0_0_1"/>
<reference evidence="1" key="2">
    <citation type="submission" date="2015-06" db="UniProtKB">
        <authorList>
            <consortium name="EnsemblMetazoa"/>
        </authorList>
    </citation>
    <scope>IDENTIFICATION</scope>
</reference>
<dbReference type="EnsemblMetazoa" id="MESCA000213-RA">
    <property type="protein sequence ID" value="MESCA000213-PA"/>
    <property type="gene ID" value="MESCA000213"/>
</dbReference>
<dbReference type="InterPro" id="IPR012337">
    <property type="entry name" value="RNaseH-like_sf"/>
</dbReference>
<keyword evidence="2" id="KW-1185">Reference proteome</keyword>
<evidence type="ECO:0000313" key="1">
    <source>
        <dbReference type="EnsemblMetazoa" id="MESCA000213-PA"/>
    </source>
</evidence>
<name>T1GAF7_MEGSC</name>
<dbReference type="EMBL" id="CAQQ02200059">
    <property type="status" value="NOT_ANNOTATED_CDS"/>
    <property type="molecule type" value="Genomic_DNA"/>
</dbReference>
<dbReference type="AlphaFoldDB" id="T1GAF7"/>
<dbReference type="EMBL" id="CAQQ02200060">
    <property type="status" value="NOT_ANNOTATED_CDS"/>
    <property type="molecule type" value="Genomic_DNA"/>
</dbReference>
<protein>
    <submittedName>
        <fullName evidence="1">Uncharacterized protein</fullName>
    </submittedName>
</protein>
<reference evidence="2" key="1">
    <citation type="submission" date="2013-02" db="EMBL/GenBank/DDBJ databases">
        <authorList>
            <person name="Hughes D."/>
        </authorList>
    </citation>
    <scope>NUCLEOTIDE SEQUENCE</scope>
    <source>
        <strain>Durham</strain>
        <strain evidence="2">NC isolate 2 -- Noor lab</strain>
    </source>
</reference>
<sequence length="62" mass="6967">MQVIIFNDDFKKDIPLCDEIRTDGGTQFQGNCQHIPSSPHYSQSNGEAESAVKIAKMIIERN</sequence>
<dbReference type="SUPFAM" id="SSF53098">
    <property type="entry name" value="Ribonuclease H-like"/>
    <property type="match status" value="1"/>
</dbReference>
<accession>T1GAF7</accession>
<evidence type="ECO:0000313" key="2">
    <source>
        <dbReference type="Proteomes" id="UP000015102"/>
    </source>
</evidence>